<dbReference type="Proteomes" id="UP000178565">
    <property type="component" value="Unassembled WGS sequence"/>
</dbReference>
<dbReference type="AlphaFoldDB" id="A0A1F5KTH6"/>
<evidence type="ECO:0000313" key="4">
    <source>
        <dbReference type="Proteomes" id="UP000178565"/>
    </source>
</evidence>
<feature type="domain" description="Activator of Hsp90 ATPase homologue 1/2-like C-terminal" evidence="2">
    <location>
        <begin position="11"/>
        <end position="125"/>
    </location>
</feature>
<protein>
    <recommendedName>
        <fullName evidence="2">Activator of Hsp90 ATPase homologue 1/2-like C-terminal domain-containing protein</fullName>
    </recommendedName>
</protein>
<dbReference type="SUPFAM" id="SSF55961">
    <property type="entry name" value="Bet v1-like"/>
    <property type="match status" value="1"/>
</dbReference>
<dbReference type="InterPro" id="IPR013538">
    <property type="entry name" value="ASHA1/2-like_C"/>
</dbReference>
<evidence type="ECO:0000259" key="2">
    <source>
        <dbReference type="Pfam" id="PF08327"/>
    </source>
</evidence>
<reference evidence="3 4" key="1">
    <citation type="journal article" date="2016" name="Nat. Commun.">
        <title>Thousands of microbial genomes shed light on interconnected biogeochemical processes in an aquifer system.</title>
        <authorList>
            <person name="Anantharaman K."/>
            <person name="Brown C.T."/>
            <person name="Hug L.A."/>
            <person name="Sharon I."/>
            <person name="Castelle C.J."/>
            <person name="Probst A.J."/>
            <person name="Thomas B.C."/>
            <person name="Singh A."/>
            <person name="Wilkins M.J."/>
            <person name="Karaoz U."/>
            <person name="Brodie E.L."/>
            <person name="Williams K.H."/>
            <person name="Hubbard S.S."/>
            <person name="Banfield J.F."/>
        </authorList>
    </citation>
    <scope>NUCLEOTIDE SEQUENCE [LARGE SCALE GENOMIC DNA]</scope>
</reference>
<evidence type="ECO:0000313" key="3">
    <source>
        <dbReference type="EMBL" id="OGE44120.1"/>
    </source>
</evidence>
<dbReference type="STRING" id="1797785.A3B45_04190"/>
<gene>
    <name evidence="3" type="ORF">A3B45_04190</name>
</gene>
<organism evidence="3 4">
    <name type="scientific">Candidatus Daviesbacteria bacterium RIFCSPLOWO2_01_FULL_39_12</name>
    <dbReference type="NCBI Taxonomy" id="1797785"/>
    <lineage>
        <taxon>Bacteria</taxon>
        <taxon>Candidatus Daviesiibacteriota</taxon>
    </lineage>
</organism>
<dbReference type="Gene3D" id="3.30.530.20">
    <property type="match status" value="1"/>
</dbReference>
<accession>A0A1F5KTH6</accession>
<dbReference type="Pfam" id="PF08327">
    <property type="entry name" value="AHSA1"/>
    <property type="match status" value="1"/>
</dbReference>
<proteinExistence type="inferred from homology"/>
<dbReference type="InterPro" id="IPR023393">
    <property type="entry name" value="START-like_dom_sf"/>
</dbReference>
<comment type="caution">
    <text evidence="3">The sequence shown here is derived from an EMBL/GenBank/DDBJ whole genome shotgun (WGS) entry which is preliminary data.</text>
</comment>
<comment type="similarity">
    <text evidence="1">Belongs to the AHA1 family.</text>
</comment>
<sequence length="128" mass="14314">MKSIQQKYIINAPLAKVWQALVDPSLIEDWGGGPAKMGDQAGFEFELWGGDIYGKNIEVVPQSKLVQEWTAGEWNQPSKVTLTLSGKGNKTTVELLHEDVPDGETLEFEDGWKTNYLGPLKEYAENFL</sequence>
<name>A0A1F5KTH6_9BACT</name>
<evidence type="ECO:0000256" key="1">
    <source>
        <dbReference type="ARBA" id="ARBA00006817"/>
    </source>
</evidence>
<dbReference type="EMBL" id="MFDM01000008">
    <property type="protein sequence ID" value="OGE44120.1"/>
    <property type="molecule type" value="Genomic_DNA"/>
</dbReference>